<name>A0A9D0Z1S3_9FIRM</name>
<dbReference type="Pfam" id="PF04230">
    <property type="entry name" value="PS_pyruv_trans"/>
    <property type="match status" value="1"/>
</dbReference>
<dbReference type="InterPro" id="IPR052977">
    <property type="entry name" value="Polyferredoxin-like_ET"/>
</dbReference>
<evidence type="ECO:0000256" key="3">
    <source>
        <dbReference type="ARBA" id="ARBA00023014"/>
    </source>
</evidence>
<keyword evidence="4" id="KW-0175">Coiled coil</keyword>
<evidence type="ECO:0000256" key="4">
    <source>
        <dbReference type="SAM" id="Coils"/>
    </source>
</evidence>
<proteinExistence type="predicted"/>
<dbReference type="Pfam" id="PF12838">
    <property type="entry name" value="Fer4_7"/>
    <property type="match status" value="1"/>
</dbReference>
<evidence type="ECO:0000259" key="5">
    <source>
        <dbReference type="PROSITE" id="PS51379"/>
    </source>
</evidence>
<protein>
    <submittedName>
        <fullName evidence="6">Coenzyme F420 hydrogenase/dehydrogenase, beta subunit C-terminal domain</fullName>
    </submittedName>
</protein>
<dbReference type="PANTHER" id="PTHR43193">
    <property type="match status" value="1"/>
</dbReference>
<sequence>MENTILKIPHNKCTGCGACANACPKNAITMELDAEGFLFPKVNEELCIDCGKCRKVCPVEHPVSHHPAPKSYAVWAKDSVRKESSSGGMFTLMADWVLEQGGVVFGARYAPDYQSVYHAAARNQEELLPLKKSKYVQSDTGLTYREAKKALDGGQYVLYTGCPCQIAGLYNYLGKDYDKLITADLVCHGANSTTAYRTFLKEFSEGKPIEKVDFRDKVYYNWATPAVVYLKDGTVKKKPSWESSWYEGFLKGMINRWNCSACPYARPQRIADITLADAWQIQKINPAYDDKKGTSLVLINSPRGQELFSRVKRNMELCERIPFDEIRRYNGQINAPQKSHRFRKYFFQYMDKYGYEDAVKMVQGRKAPYDIGYLGWWESTNYGSVLTSFAINRTLKGLGKSVLMLEYPRMVKDLPEGKRYGVEFANALYDVSDITYNDDFQRFNCLCNAFLVGSDQLWNYNNNKNFGVDYFFANFADNPKKKIAYATSFGMDHENYPDGAKIRVGYYLSKFDAISVREESGVDICRNSFNVEATHVLDPVFLCSKEAYQEAIDLSKLDLTGEKYVLSYLLDVTEDKLAAVRGTAEKLGLPYRIILDGQKDVEKIKAEVGDPNIVNPIRIEDWLNYFAHAQYVVTDSFHGFCYSIIFHKPMSVFANRHRGMARFDTICKLTDLQNRLVFNLEELKERKLTEQPVDFREIDNKLQPMKDFSMAWLVNALEKPKLPISVRELQLWKCLEHDRRIHNEETEVAALRKQVSELKQQLTALQESGRISGQKKTGKFHAVVQSIRNNGFKYTWIQFLKKVKRKYSK</sequence>
<dbReference type="Pfam" id="PF04432">
    <property type="entry name" value="FrhB_FdhB_C"/>
    <property type="match status" value="1"/>
</dbReference>
<dbReference type="AlphaFoldDB" id="A0A9D0Z1S3"/>
<feature type="domain" description="4Fe-4S ferredoxin-type" evidence="5">
    <location>
        <begin position="4"/>
        <end position="33"/>
    </location>
</feature>
<dbReference type="EMBL" id="DVFK01000061">
    <property type="protein sequence ID" value="HIQ67706.1"/>
    <property type="molecule type" value="Genomic_DNA"/>
</dbReference>
<evidence type="ECO:0000256" key="2">
    <source>
        <dbReference type="ARBA" id="ARBA00023004"/>
    </source>
</evidence>
<keyword evidence="2" id="KW-0408">Iron</keyword>
<comment type="caution">
    <text evidence="6">The sequence shown here is derived from an EMBL/GenBank/DDBJ whole genome shotgun (WGS) entry which is preliminary data.</text>
</comment>
<dbReference type="SUPFAM" id="SSF54862">
    <property type="entry name" value="4Fe-4S ferredoxins"/>
    <property type="match status" value="1"/>
</dbReference>
<keyword evidence="1" id="KW-0479">Metal-binding</keyword>
<feature type="coiled-coil region" evidence="4">
    <location>
        <begin position="734"/>
        <end position="768"/>
    </location>
</feature>
<dbReference type="InterPro" id="IPR017896">
    <property type="entry name" value="4Fe4S_Fe-S-bd"/>
</dbReference>
<feature type="domain" description="4Fe-4S ferredoxin-type" evidence="5">
    <location>
        <begin position="38"/>
        <end position="67"/>
    </location>
</feature>
<gene>
    <name evidence="6" type="ORF">IAB74_04245</name>
</gene>
<dbReference type="GO" id="GO:0051536">
    <property type="term" value="F:iron-sulfur cluster binding"/>
    <property type="evidence" value="ECO:0007669"/>
    <property type="project" value="UniProtKB-KW"/>
</dbReference>
<evidence type="ECO:0000313" key="6">
    <source>
        <dbReference type="EMBL" id="HIQ67706.1"/>
    </source>
</evidence>
<dbReference type="InterPro" id="IPR007345">
    <property type="entry name" value="Polysacch_pyruvyl_Trfase"/>
</dbReference>
<evidence type="ECO:0000313" key="7">
    <source>
        <dbReference type="Proteomes" id="UP000886796"/>
    </source>
</evidence>
<reference evidence="6" key="1">
    <citation type="submission" date="2020-10" db="EMBL/GenBank/DDBJ databases">
        <authorList>
            <person name="Gilroy R."/>
        </authorList>
    </citation>
    <scope>NUCLEOTIDE SEQUENCE</scope>
    <source>
        <strain evidence="6">13361</strain>
    </source>
</reference>
<dbReference type="GO" id="GO:0046872">
    <property type="term" value="F:metal ion binding"/>
    <property type="evidence" value="ECO:0007669"/>
    <property type="project" value="UniProtKB-KW"/>
</dbReference>
<accession>A0A9D0Z1S3</accession>
<evidence type="ECO:0000256" key="1">
    <source>
        <dbReference type="ARBA" id="ARBA00022723"/>
    </source>
</evidence>
<dbReference type="Proteomes" id="UP000886796">
    <property type="component" value="Unassembled WGS sequence"/>
</dbReference>
<dbReference type="InterPro" id="IPR017900">
    <property type="entry name" value="4Fe4S_Fe_S_CS"/>
</dbReference>
<dbReference type="PANTHER" id="PTHR43193:SF2">
    <property type="entry name" value="POLYFERREDOXIN PROTEIN FWDF"/>
    <property type="match status" value="1"/>
</dbReference>
<reference evidence="6" key="2">
    <citation type="journal article" date="2021" name="PeerJ">
        <title>Extensive microbial diversity within the chicken gut microbiome revealed by metagenomics and culture.</title>
        <authorList>
            <person name="Gilroy R."/>
            <person name="Ravi A."/>
            <person name="Getino M."/>
            <person name="Pursley I."/>
            <person name="Horton D.L."/>
            <person name="Alikhan N.F."/>
            <person name="Baker D."/>
            <person name="Gharbi K."/>
            <person name="Hall N."/>
            <person name="Watson M."/>
            <person name="Adriaenssens E.M."/>
            <person name="Foster-Nyarko E."/>
            <person name="Jarju S."/>
            <person name="Secka A."/>
            <person name="Antonio M."/>
            <person name="Oren A."/>
            <person name="Chaudhuri R.R."/>
            <person name="La Ragione R."/>
            <person name="Hildebrand F."/>
            <person name="Pallen M.J."/>
        </authorList>
    </citation>
    <scope>NUCLEOTIDE SEQUENCE</scope>
    <source>
        <strain evidence="6">13361</strain>
    </source>
</reference>
<dbReference type="InterPro" id="IPR007525">
    <property type="entry name" value="FrhB_FdhB_C"/>
</dbReference>
<keyword evidence="3" id="KW-0411">Iron-sulfur</keyword>
<organism evidence="6 7">
    <name type="scientific">Candidatus Faecousia excrementigallinarum</name>
    <dbReference type="NCBI Taxonomy" id="2840806"/>
    <lineage>
        <taxon>Bacteria</taxon>
        <taxon>Bacillati</taxon>
        <taxon>Bacillota</taxon>
        <taxon>Clostridia</taxon>
        <taxon>Eubacteriales</taxon>
        <taxon>Oscillospiraceae</taxon>
        <taxon>Faecousia</taxon>
    </lineage>
</organism>
<dbReference type="PROSITE" id="PS51379">
    <property type="entry name" value="4FE4S_FER_2"/>
    <property type="match status" value="2"/>
</dbReference>
<dbReference type="PROSITE" id="PS00198">
    <property type="entry name" value="4FE4S_FER_1"/>
    <property type="match status" value="2"/>
</dbReference>
<dbReference type="Gene3D" id="3.30.70.20">
    <property type="match status" value="1"/>
</dbReference>